<gene>
    <name evidence="1" type="ORF">RMP68_01915</name>
</gene>
<organism evidence="1">
    <name type="scientific">Arcobacter cryaerophilus gv. pseudocryaerophilus</name>
    <dbReference type="NCBI Taxonomy" id="2933791"/>
    <lineage>
        <taxon>Bacteria</taxon>
        <taxon>Pseudomonadati</taxon>
        <taxon>Campylobacterota</taxon>
        <taxon>Epsilonproteobacteria</taxon>
        <taxon>Campylobacterales</taxon>
        <taxon>Arcobacteraceae</taxon>
        <taxon>Aliarcobacter</taxon>
    </lineage>
</organism>
<proteinExistence type="predicted"/>
<accession>A0AA96DSK3</accession>
<dbReference type="Proteomes" id="UP001305220">
    <property type="component" value="Chromosome"/>
</dbReference>
<protein>
    <submittedName>
        <fullName evidence="1">Uncharacterized protein</fullName>
    </submittedName>
</protein>
<reference evidence="1" key="1">
    <citation type="submission" date="2023-09" db="EMBL/GenBank/DDBJ databases">
        <title>Arcobacter tbilisiensis sp. nov. isolated from chicken meat in Tbilisi, Georgia.</title>
        <authorList>
            <person name="Matthias R."/>
            <person name="Zautner A.E."/>
        </authorList>
    </citation>
    <scope>NUCLEOTIDE SEQUENCE</scope>
    <source>
        <strain evidence="1">LEO 62</strain>
    </source>
</reference>
<dbReference type="AlphaFoldDB" id="A0AA96DSK3"/>
<name>A0AA96DSK3_9BACT</name>
<dbReference type="RefSeq" id="WP_390870490.1">
    <property type="nucleotide sequence ID" value="NZ_CP128652.1"/>
</dbReference>
<sequence>MSNNEKYTIKELSFDEMLNDLSNTSPLMMSKKLIEYELYDQQDSLDILNSIFQEYESRDNIIDNLVNPMLLSLADGLVKHPKLNGTFRKTDITPSKLVKEVNTFTYEQHSTKDIDNNVFLTQAEKTYYNNEKLGVDKDGKKYNKNYHRNEIYDIKSRNKTREEKGLEKDEVIGKDMDHVNPINHLRQKYQNNPYLYRDDIAELVGMSENEEYINSSLNRSKGDKTWSEYIASRPKNENGDIVDNKGNILLTKNEQEQKIKLQEETTRAQNIESAKMMTKNIGLKGLGDIIILLLKPIWFEIKDMFKNGILYGFDTNDKIEAFLLRLKRVTKFINDNILNTLGDTLKDVLGNFIPMLISSLAKIVPEMFNKITQVISDGFMAIKEAFKIMMKPDSEVSQAQKADAITKIIASAVVPILIFSFEETVLTSLKFLDKTPLEFLKDVAMIILSGLATTLVVWLLDQIDLFSVKGEKRLARVKEIFELRIETIKKNTDIFEKTSIEFLAKQKLQFKNIIANMNVAIDNNQNINQSVYELANFMQIDLKVKSTDEFLNLISNSKNLIIGEDNFQRDIKLSQLRQLLINYSLLKLNETVN</sequence>
<dbReference type="EMBL" id="CP134856">
    <property type="protein sequence ID" value="WNL34376.1"/>
    <property type="molecule type" value="Genomic_DNA"/>
</dbReference>
<evidence type="ECO:0000313" key="1">
    <source>
        <dbReference type="EMBL" id="WNL34376.1"/>
    </source>
</evidence>